<dbReference type="SUPFAM" id="SSF103025">
    <property type="entry name" value="Folate-binding domain"/>
    <property type="match status" value="1"/>
</dbReference>
<protein>
    <submittedName>
        <fullName evidence="2">Sarcosine oxidase subunit gamma</fullName>
    </submittedName>
</protein>
<reference evidence="3" key="1">
    <citation type="journal article" date="2019" name="Int. J. Syst. Evol. Microbiol.">
        <title>The Global Catalogue of Microorganisms (GCM) 10K type strain sequencing project: providing services to taxonomists for standard genome sequencing and annotation.</title>
        <authorList>
            <consortium name="The Broad Institute Genomics Platform"/>
            <consortium name="The Broad Institute Genome Sequencing Center for Infectious Disease"/>
            <person name="Wu L."/>
            <person name="Ma J."/>
        </authorList>
    </citation>
    <scope>NUCLEOTIDE SEQUENCE [LARGE SCALE GENOMIC DNA]</scope>
    <source>
        <strain evidence="3">KCTC 42964</strain>
    </source>
</reference>
<dbReference type="EMBL" id="JBHRTR010000037">
    <property type="protein sequence ID" value="MFC3230210.1"/>
    <property type="molecule type" value="Genomic_DNA"/>
</dbReference>
<dbReference type="Pfam" id="PF04268">
    <property type="entry name" value="SoxG"/>
    <property type="match status" value="1"/>
</dbReference>
<accession>A0ABV7L6K4</accession>
<feature type="compositionally biased region" description="Pro residues" evidence="1">
    <location>
        <begin position="13"/>
        <end position="24"/>
    </location>
</feature>
<evidence type="ECO:0000313" key="2">
    <source>
        <dbReference type="EMBL" id="MFC3230210.1"/>
    </source>
</evidence>
<dbReference type="RefSeq" id="WP_379905170.1">
    <property type="nucleotide sequence ID" value="NZ_JBHRTR010000037.1"/>
</dbReference>
<comment type="caution">
    <text evidence="2">The sequence shown here is derived from an EMBL/GenBank/DDBJ whole genome shotgun (WGS) entry which is preliminary data.</text>
</comment>
<dbReference type="Proteomes" id="UP001595528">
    <property type="component" value="Unassembled WGS sequence"/>
</dbReference>
<feature type="region of interest" description="Disordered" evidence="1">
    <location>
        <begin position="1"/>
        <end position="24"/>
    </location>
</feature>
<organism evidence="2 3">
    <name type="scientific">Marinibaculum pumilum</name>
    <dbReference type="NCBI Taxonomy" id="1766165"/>
    <lineage>
        <taxon>Bacteria</taxon>
        <taxon>Pseudomonadati</taxon>
        <taxon>Pseudomonadota</taxon>
        <taxon>Alphaproteobacteria</taxon>
        <taxon>Rhodospirillales</taxon>
        <taxon>Rhodospirillaceae</taxon>
        <taxon>Marinibaculum</taxon>
    </lineage>
</organism>
<proteinExistence type="predicted"/>
<evidence type="ECO:0000256" key="1">
    <source>
        <dbReference type="SAM" id="MobiDB-lite"/>
    </source>
</evidence>
<keyword evidence="3" id="KW-1185">Reference proteome</keyword>
<name>A0ABV7L6K4_9PROT</name>
<sequence>MPETPQNETAPLPADPLPADPPETLPVLRAAGPLADRSALFGEGVALAPRPFLGRLNVRAPLSSASMTTVLQEMAGREGPKLVWPLPANRWTALGPSRQLVWLGPDEMLLLGSDAEIAAADVQIHAVMGRSPVAVTDVSDGAATIRLNGPRSAEVLAKGCPLDLDVLDSGTAVQTLLGRLDMLLLVIEAGQVYDIHVRAALAAYAWDWLADAAEEFL</sequence>
<dbReference type="Gene3D" id="3.30.1360.120">
    <property type="entry name" value="Probable tRNA modification gtpase trme, domain 1"/>
    <property type="match status" value="1"/>
</dbReference>
<dbReference type="InterPro" id="IPR027266">
    <property type="entry name" value="TrmE/GcvT-like"/>
</dbReference>
<evidence type="ECO:0000313" key="3">
    <source>
        <dbReference type="Proteomes" id="UP001595528"/>
    </source>
</evidence>
<gene>
    <name evidence="2" type="ORF">ACFOGJ_23370</name>
</gene>
<dbReference type="Gene3D" id="3.30.70.1520">
    <property type="entry name" value="Heterotetrameric sarcosine oxidase"/>
    <property type="match status" value="1"/>
</dbReference>
<dbReference type="InterPro" id="IPR007375">
    <property type="entry name" value="SoxG"/>
</dbReference>